<evidence type="ECO:0000313" key="2">
    <source>
        <dbReference type="Proteomes" id="UP001498476"/>
    </source>
</evidence>
<keyword evidence="2" id="KW-1185">Reference proteome</keyword>
<organism evidence="1 2">
    <name type="scientific">Neonectria punicea</name>
    <dbReference type="NCBI Taxonomy" id="979145"/>
    <lineage>
        <taxon>Eukaryota</taxon>
        <taxon>Fungi</taxon>
        <taxon>Dikarya</taxon>
        <taxon>Ascomycota</taxon>
        <taxon>Pezizomycotina</taxon>
        <taxon>Sordariomycetes</taxon>
        <taxon>Hypocreomycetidae</taxon>
        <taxon>Hypocreales</taxon>
        <taxon>Nectriaceae</taxon>
        <taxon>Neonectria</taxon>
    </lineage>
</organism>
<sequence length="316" mass="36817">MPRLDDFTLLIIADNVDPNTFFVLRKVPLFRRLLRQYHRSVVKNIHKTFTLPIGGGNQRFIFGPSLRPSDGCWARHPILADHFASLFVAMRREFEIESILSGGFFGTKPDSAWPLLSDAAHRMKLKGILKEALYRCDAMADLEAVVLAQNYRRVTLRDHDDLQYIPVYSTENMLCASFSDPRMLEQSIFLPPTHPLQIGRNETRSLQQAYIRSLRDEGLFGLYILCFLSILGRRSRTWHPNIEVDTTKDYYFSETMLRHGSWFMYAHIRGYLERSVHRQALVKLATWDAWAVDEGLSEEQTDLLLTMRDELLERFE</sequence>
<dbReference type="EMBL" id="JAZAVJ010000025">
    <property type="protein sequence ID" value="KAK7421072.1"/>
    <property type="molecule type" value="Genomic_DNA"/>
</dbReference>
<dbReference type="Proteomes" id="UP001498476">
    <property type="component" value="Unassembled WGS sequence"/>
</dbReference>
<evidence type="ECO:0000313" key="1">
    <source>
        <dbReference type="EMBL" id="KAK7421072.1"/>
    </source>
</evidence>
<accession>A0ABR1HJA2</accession>
<proteinExistence type="predicted"/>
<comment type="caution">
    <text evidence="1">The sequence shown here is derived from an EMBL/GenBank/DDBJ whole genome shotgun (WGS) entry which is preliminary data.</text>
</comment>
<gene>
    <name evidence="1" type="ORF">QQX98_002430</name>
</gene>
<name>A0ABR1HJA2_9HYPO</name>
<protein>
    <submittedName>
        <fullName evidence="1">Uncharacterized protein</fullName>
    </submittedName>
</protein>
<reference evidence="1 2" key="1">
    <citation type="journal article" date="2025" name="Microbiol. Resour. Announc.">
        <title>Draft genome sequences for Neonectria magnoliae and Neonectria punicea, canker pathogens of Liriodendron tulipifera and Acer saccharum in West Virginia.</title>
        <authorList>
            <person name="Petronek H.M."/>
            <person name="Kasson M.T."/>
            <person name="Metheny A.M."/>
            <person name="Stauder C.M."/>
            <person name="Lovett B."/>
            <person name="Lynch S.C."/>
            <person name="Garnas J.R."/>
            <person name="Kasson L.R."/>
            <person name="Stajich J.E."/>
        </authorList>
    </citation>
    <scope>NUCLEOTIDE SEQUENCE [LARGE SCALE GENOMIC DNA]</scope>
    <source>
        <strain evidence="1 2">NRRL 64653</strain>
    </source>
</reference>